<name>A0ABW4S648_9RHOB</name>
<feature type="chain" id="PRO_5045064592" evidence="2">
    <location>
        <begin position="22"/>
        <end position="251"/>
    </location>
</feature>
<dbReference type="InterPro" id="IPR036465">
    <property type="entry name" value="vWFA_dom_sf"/>
</dbReference>
<evidence type="ECO:0000256" key="1">
    <source>
        <dbReference type="SAM" id="MobiDB-lite"/>
    </source>
</evidence>
<accession>A0ABW4S648</accession>
<comment type="caution">
    <text evidence="3">The sequence shown here is derived from an EMBL/GenBank/DDBJ whole genome shotgun (WGS) entry which is preliminary data.</text>
</comment>
<sequence length="251" mass="26539">MVGARPLFLLAGLVSASPAAAACRQALILALDVSASVDAQEYRLQTDGLAQALIAPAVTEAFLSLPEAPVALAIFEWSGQNFQETVQPWTMIESEDDLAALSALLHGRPRSPGHGTTAIGAAMGYAAGLFAEGPACARMVLDISGDGENNDGPSPGERRDRPDLAGVTINGLAIVSELSAEEERLTPSGGRLVDYYTNHVIKGADAFVEIARDFSDFETAMIRKLLRELETIMVGEAAVPRQAVPPPPYRQ</sequence>
<dbReference type="Pfam" id="PF06707">
    <property type="entry name" value="DUF1194"/>
    <property type="match status" value="1"/>
</dbReference>
<keyword evidence="2" id="KW-0732">Signal</keyword>
<dbReference type="RefSeq" id="WP_390261832.1">
    <property type="nucleotide sequence ID" value="NZ_JBHUGH010000009.1"/>
</dbReference>
<proteinExistence type="predicted"/>
<evidence type="ECO:0000256" key="2">
    <source>
        <dbReference type="SAM" id="SignalP"/>
    </source>
</evidence>
<dbReference type="PROSITE" id="PS51257">
    <property type="entry name" value="PROKAR_LIPOPROTEIN"/>
    <property type="match status" value="1"/>
</dbReference>
<gene>
    <name evidence="3" type="ORF">ACFSGJ_11800</name>
</gene>
<dbReference type="SUPFAM" id="SSF53300">
    <property type="entry name" value="vWA-like"/>
    <property type="match status" value="1"/>
</dbReference>
<evidence type="ECO:0000313" key="3">
    <source>
        <dbReference type="EMBL" id="MFD1912894.1"/>
    </source>
</evidence>
<dbReference type="Gene3D" id="3.40.50.410">
    <property type="entry name" value="von Willebrand factor, type A domain"/>
    <property type="match status" value="1"/>
</dbReference>
<feature type="region of interest" description="Disordered" evidence="1">
    <location>
        <begin position="144"/>
        <end position="163"/>
    </location>
</feature>
<reference evidence="4" key="1">
    <citation type="journal article" date="2019" name="Int. J. Syst. Evol. Microbiol.">
        <title>The Global Catalogue of Microorganisms (GCM) 10K type strain sequencing project: providing services to taxonomists for standard genome sequencing and annotation.</title>
        <authorList>
            <consortium name="The Broad Institute Genomics Platform"/>
            <consortium name="The Broad Institute Genome Sequencing Center for Infectious Disease"/>
            <person name="Wu L."/>
            <person name="Ma J."/>
        </authorList>
    </citation>
    <scope>NUCLEOTIDE SEQUENCE [LARGE SCALE GENOMIC DNA]</scope>
    <source>
        <strain evidence="4">CGMCC 4.7242</strain>
    </source>
</reference>
<evidence type="ECO:0000313" key="4">
    <source>
        <dbReference type="Proteomes" id="UP001597353"/>
    </source>
</evidence>
<feature type="signal peptide" evidence="2">
    <location>
        <begin position="1"/>
        <end position="21"/>
    </location>
</feature>
<keyword evidence="4" id="KW-1185">Reference proteome</keyword>
<organism evidence="3 4">
    <name type="scientific">Halodurantibacterium flavum</name>
    <dbReference type="NCBI Taxonomy" id="1382802"/>
    <lineage>
        <taxon>Bacteria</taxon>
        <taxon>Pseudomonadati</taxon>
        <taxon>Pseudomonadota</taxon>
        <taxon>Alphaproteobacteria</taxon>
        <taxon>Rhodobacterales</taxon>
        <taxon>Paracoccaceae</taxon>
        <taxon>Halodurantibacterium</taxon>
    </lineage>
</organism>
<dbReference type="EMBL" id="JBHUGH010000009">
    <property type="protein sequence ID" value="MFD1912894.1"/>
    <property type="molecule type" value="Genomic_DNA"/>
</dbReference>
<dbReference type="InterPro" id="IPR010607">
    <property type="entry name" value="DUF1194"/>
</dbReference>
<protein>
    <submittedName>
        <fullName evidence="3">DUF1194 domain-containing protein</fullName>
    </submittedName>
</protein>
<dbReference type="Proteomes" id="UP001597353">
    <property type="component" value="Unassembled WGS sequence"/>
</dbReference>